<dbReference type="InterPro" id="IPR012698">
    <property type="entry name" value="PEnolPyrv_PMutase_core"/>
</dbReference>
<keyword evidence="2" id="KW-0413">Isomerase</keyword>
<dbReference type="Pfam" id="PF13714">
    <property type="entry name" value="PEP_mutase"/>
    <property type="match status" value="1"/>
</dbReference>
<dbReference type="EC" id="5.4.2.9" evidence="3"/>
<accession>A0A2N3PZV3</accession>
<dbReference type="Pfam" id="PF12804">
    <property type="entry name" value="NTP_transf_3"/>
    <property type="match status" value="1"/>
</dbReference>
<dbReference type="InterPro" id="IPR025877">
    <property type="entry name" value="MobA-like_NTP_Trfase"/>
</dbReference>
<keyword evidence="1" id="KW-0460">Magnesium</keyword>
<keyword evidence="7" id="KW-1185">Reference proteome</keyword>
<feature type="domain" description="MobA-like NTP transferase" evidence="5">
    <location>
        <begin position="276"/>
        <end position="393"/>
    </location>
</feature>
<dbReference type="EMBL" id="PIUM01000003">
    <property type="protein sequence ID" value="PKU25932.1"/>
    <property type="molecule type" value="Genomic_DNA"/>
</dbReference>
<dbReference type="InterPro" id="IPR029044">
    <property type="entry name" value="Nucleotide-diphossugar_trans"/>
</dbReference>
<name>A0A2N3PZV3_9PROT</name>
<sequence>MEAHNGLSAKIVEEAGFRGLWASGLTISASLGLRDSNEASWTQVLDVLEFMADSTRLPILVDGDTGYGNFNNVRRLVKKLGQRGIAGVCIEDKLFPKTNSFIGERQPLADVDEFCGRIKAGKDSQPDDDFVLVARVEALISGHGMDEALHRAEAYRAAGADAILIHSKLSSASEILTFAKHWERRCPLVIVPTMYYGTPTEVLLEAGLSNIIWANHNLRASITAMRETSRRIFETQSLTDIEGRVASVKDIFRLVGNAELEAAEKRYLPARATAKAVILAATGGDLGELTGQRPKCMVDIRGQPLLRHLTDTLSNAGIREISVVLGYGKETVQLPGVQTVDNDRYAETGEAYSLSRAIDRIDGEAIVVYGDILFRDYILDGVMAAQGDIVLAVDALGAKMKPPGRIRDLVRADLRFSGRYLDDEPAHLIEMSSDIAPEDIAGEWIGLARFSQQGTAWLREEIALLEKEGLLDDADMPLLLSRLGAKHHVVIHYILAHWLDVDTLSDVGDAMNFI</sequence>
<evidence type="ECO:0000256" key="2">
    <source>
        <dbReference type="ARBA" id="ARBA00023235"/>
    </source>
</evidence>
<dbReference type="InterPro" id="IPR040442">
    <property type="entry name" value="Pyrv_kinase-like_dom_sf"/>
</dbReference>
<evidence type="ECO:0000313" key="7">
    <source>
        <dbReference type="Proteomes" id="UP000233293"/>
    </source>
</evidence>
<dbReference type="CDD" id="cd02523">
    <property type="entry name" value="PC_cytidylyltransferase"/>
    <property type="match status" value="1"/>
</dbReference>
<comment type="caution">
    <text evidence="6">The sequence shown here is derived from an EMBL/GenBank/DDBJ whole genome shotgun (WGS) entry which is preliminary data.</text>
</comment>
<dbReference type="SUPFAM" id="SSF53448">
    <property type="entry name" value="Nucleotide-diphospho-sugar transferases"/>
    <property type="match status" value="1"/>
</dbReference>
<keyword evidence="6" id="KW-0670">Pyruvate</keyword>
<dbReference type="SUPFAM" id="SSF51621">
    <property type="entry name" value="Phosphoenolpyruvate/pyruvate domain"/>
    <property type="match status" value="1"/>
</dbReference>
<dbReference type="AlphaFoldDB" id="A0A2N3PZV3"/>
<evidence type="ECO:0000259" key="5">
    <source>
        <dbReference type="Pfam" id="PF12804"/>
    </source>
</evidence>
<dbReference type="Gene3D" id="3.20.20.60">
    <property type="entry name" value="Phosphoenolpyruvate-binding domains"/>
    <property type="match status" value="1"/>
</dbReference>
<dbReference type="InterPro" id="IPR015813">
    <property type="entry name" value="Pyrv/PenolPyrv_kinase-like_dom"/>
</dbReference>
<gene>
    <name evidence="6" type="primary">aepX</name>
    <name evidence="6" type="ORF">CWS72_04075</name>
</gene>
<comment type="similarity">
    <text evidence="4">Belongs to the isocitrate lyase/PEP mutase superfamily. PEP mutase family.</text>
</comment>
<proteinExistence type="inferred from homology"/>
<dbReference type="CDD" id="cd00377">
    <property type="entry name" value="ICL_PEPM"/>
    <property type="match status" value="1"/>
</dbReference>
<dbReference type="Proteomes" id="UP000233293">
    <property type="component" value="Unassembled WGS sequence"/>
</dbReference>
<dbReference type="PANTHER" id="PTHR42905">
    <property type="entry name" value="PHOSPHOENOLPYRUVATE CARBOXYLASE"/>
    <property type="match status" value="1"/>
</dbReference>
<evidence type="ECO:0000256" key="1">
    <source>
        <dbReference type="ARBA" id="ARBA00022842"/>
    </source>
</evidence>
<dbReference type="PANTHER" id="PTHR42905:SF7">
    <property type="entry name" value="PHOSPHOENOLPYRUVATE PHOSPHOMUTASE"/>
    <property type="match status" value="1"/>
</dbReference>
<dbReference type="GO" id="GO:0050188">
    <property type="term" value="F:phosphoenolpyruvate mutase activity"/>
    <property type="evidence" value="ECO:0007669"/>
    <property type="project" value="UniProtKB-EC"/>
</dbReference>
<organism evidence="6 7">
    <name type="scientific">Telmatospirillum siberiense</name>
    <dbReference type="NCBI Taxonomy" id="382514"/>
    <lineage>
        <taxon>Bacteria</taxon>
        <taxon>Pseudomonadati</taxon>
        <taxon>Pseudomonadota</taxon>
        <taxon>Alphaproteobacteria</taxon>
        <taxon>Rhodospirillales</taxon>
        <taxon>Rhodospirillaceae</taxon>
        <taxon>Telmatospirillum</taxon>
    </lineage>
</organism>
<evidence type="ECO:0000256" key="4">
    <source>
        <dbReference type="ARBA" id="ARBA00038455"/>
    </source>
</evidence>
<reference evidence="7" key="1">
    <citation type="submission" date="2017-12" db="EMBL/GenBank/DDBJ databases">
        <title>Draft genome sequence of Telmatospirillum siberiense 26-4b1T, an acidotolerant peatland alphaproteobacterium potentially involved in sulfur cycling.</title>
        <authorList>
            <person name="Hausmann B."/>
            <person name="Pjevac P."/>
            <person name="Schreck K."/>
            <person name="Herbold C.W."/>
            <person name="Daims H."/>
            <person name="Wagner M."/>
            <person name="Pester M."/>
            <person name="Loy A."/>
        </authorList>
    </citation>
    <scope>NUCLEOTIDE SEQUENCE [LARGE SCALE GENOMIC DNA]</scope>
    <source>
        <strain evidence="7">26-4b1</strain>
    </source>
</reference>
<protein>
    <recommendedName>
        <fullName evidence="3">phosphoenolpyruvate mutase</fullName>
        <ecNumber evidence="3">5.4.2.9</ecNumber>
    </recommendedName>
</protein>
<dbReference type="Gene3D" id="3.90.550.10">
    <property type="entry name" value="Spore Coat Polysaccharide Biosynthesis Protein SpsA, Chain A"/>
    <property type="match status" value="1"/>
</dbReference>
<evidence type="ECO:0000313" key="6">
    <source>
        <dbReference type="EMBL" id="PKU25932.1"/>
    </source>
</evidence>
<dbReference type="GO" id="GO:0016779">
    <property type="term" value="F:nucleotidyltransferase activity"/>
    <property type="evidence" value="ECO:0007669"/>
    <property type="project" value="UniProtKB-ARBA"/>
</dbReference>
<dbReference type="OrthoDB" id="9771433at2"/>
<dbReference type="NCBIfam" id="TIGR02320">
    <property type="entry name" value="PEP_mutase"/>
    <property type="match status" value="1"/>
</dbReference>
<evidence type="ECO:0000256" key="3">
    <source>
        <dbReference type="ARBA" id="ARBA00024063"/>
    </source>
</evidence>
<dbReference type="InterPro" id="IPR039556">
    <property type="entry name" value="ICL/PEPM"/>
</dbReference>